<dbReference type="SUPFAM" id="SSF56300">
    <property type="entry name" value="Metallo-dependent phosphatases"/>
    <property type="match status" value="1"/>
</dbReference>
<dbReference type="PANTHER" id="PTHR31302">
    <property type="entry name" value="TRANSMEMBRANE PROTEIN WITH METALLOPHOSPHOESTERASE DOMAIN-RELATED"/>
    <property type="match status" value="1"/>
</dbReference>
<dbReference type="InterPro" id="IPR014578">
    <property type="entry name" value="Pesterase_CT488"/>
</dbReference>
<dbReference type="STRING" id="766136.BHF68_02320"/>
<comment type="caution">
    <text evidence="2">The sequence shown here is derived from an EMBL/GenBank/DDBJ whole genome shotgun (WGS) entry which is preliminary data.</text>
</comment>
<dbReference type="InterPro" id="IPR004843">
    <property type="entry name" value="Calcineurin-like_PHP"/>
</dbReference>
<keyword evidence="3" id="KW-1185">Reference proteome</keyword>
<evidence type="ECO:0000259" key="1">
    <source>
        <dbReference type="Pfam" id="PF00149"/>
    </source>
</evidence>
<dbReference type="AlphaFoldDB" id="A0A1E5G5Y3"/>
<dbReference type="PANTHER" id="PTHR31302:SF22">
    <property type="entry name" value="PHOSPHOESTERASE"/>
    <property type="match status" value="1"/>
</dbReference>
<dbReference type="InterPro" id="IPR051158">
    <property type="entry name" value="Metallophosphoesterase_sf"/>
</dbReference>
<dbReference type="RefSeq" id="WP_069642011.1">
    <property type="nucleotide sequence ID" value="NZ_MIJE01000001.1"/>
</dbReference>
<dbReference type="EMBL" id="MIJE01000001">
    <property type="protein sequence ID" value="OEF98519.1"/>
    <property type="molecule type" value="Genomic_DNA"/>
</dbReference>
<dbReference type="Proteomes" id="UP000094296">
    <property type="component" value="Unassembled WGS sequence"/>
</dbReference>
<name>A0A1E5G5Y3_9FIRM</name>
<dbReference type="Gene3D" id="3.60.21.10">
    <property type="match status" value="1"/>
</dbReference>
<accession>A0A1E5G5Y3</accession>
<feature type="domain" description="Calcineurin-like phosphoesterase" evidence="1">
    <location>
        <begin position="1"/>
        <end position="199"/>
    </location>
</feature>
<dbReference type="InterPro" id="IPR029052">
    <property type="entry name" value="Metallo-depent_PP-like"/>
</dbReference>
<dbReference type="PIRSF" id="PIRSF033094">
    <property type="entry name" value="Pesterase_CT488"/>
    <property type="match status" value="1"/>
</dbReference>
<dbReference type="Pfam" id="PF00149">
    <property type="entry name" value="Metallophos"/>
    <property type="match status" value="1"/>
</dbReference>
<protein>
    <recommendedName>
        <fullName evidence="1">Calcineurin-like phosphoesterase domain-containing protein</fullName>
    </recommendedName>
</protein>
<evidence type="ECO:0000313" key="3">
    <source>
        <dbReference type="Proteomes" id="UP000094296"/>
    </source>
</evidence>
<dbReference type="OrthoDB" id="8610138at2"/>
<proteinExistence type="predicted"/>
<organism evidence="2 3">
    <name type="scientific">Desulfuribacillus alkaliarsenatis</name>
    <dbReference type="NCBI Taxonomy" id="766136"/>
    <lineage>
        <taxon>Bacteria</taxon>
        <taxon>Bacillati</taxon>
        <taxon>Bacillota</taxon>
        <taxon>Desulfuribacillia</taxon>
        <taxon>Desulfuribacillales</taxon>
        <taxon>Desulfuribacillaceae</taxon>
        <taxon>Desulfuribacillus</taxon>
    </lineage>
</organism>
<evidence type="ECO:0000313" key="2">
    <source>
        <dbReference type="EMBL" id="OEF98519.1"/>
    </source>
</evidence>
<sequence>MAIYGISDLHLSFGSDKPMDIFGTQWKDHHAQIYTAWLSTITEQDTILIPGDTSWAMTIEEFMPDLKYLQGLPGYKIILKGNHDYWWTSIGKVRSLLGERFYAIQNDSISLNNGITIAGTRGWVCPNDRDFSEHDRKIYMREVNRLELSLKHAQQASPTTVWAMLHYMPTNDKHDRNEIIELLEAYKVERVLYGHLHSYGHDIKIEGTYWDIEFQLISCDYLNFKPKLLLP</sequence>
<gene>
    <name evidence="2" type="ORF">BHF68_02320</name>
</gene>
<dbReference type="GO" id="GO:0016787">
    <property type="term" value="F:hydrolase activity"/>
    <property type="evidence" value="ECO:0007669"/>
    <property type="project" value="InterPro"/>
</dbReference>
<reference evidence="2 3" key="1">
    <citation type="submission" date="2016-09" db="EMBL/GenBank/DDBJ databases">
        <title>Draft genome sequence for the type strain of Desulfuribacillus alkaliarsenatis AHT28, an obligately anaerobic, sulfidogenic bacterium isolated from Russian soda lake sediments.</title>
        <authorList>
            <person name="Abin C.A."/>
            <person name="Hollibaugh J.T."/>
        </authorList>
    </citation>
    <scope>NUCLEOTIDE SEQUENCE [LARGE SCALE GENOMIC DNA]</scope>
    <source>
        <strain evidence="2 3">AHT28</strain>
    </source>
</reference>